<dbReference type="GO" id="GO:0005975">
    <property type="term" value="P:carbohydrate metabolic process"/>
    <property type="evidence" value="ECO:0007669"/>
    <property type="project" value="InterPro"/>
</dbReference>
<dbReference type="AlphaFoldDB" id="A0AAP0QAX8"/>
<comment type="similarity">
    <text evidence="1">Belongs to the glycosyl hydrolase 1 family.</text>
</comment>
<evidence type="ECO:0000256" key="1">
    <source>
        <dbReference type="ARBA" id="ARBA00010838"/>
    </source>
</evidence>
<keyword evidence="5" id="KW-1185">Reference proteome</keyword>
<protein>
    <submittedName>
        <fullName evidence="4">Uncharacterized protein</fullName>
    </submittedName>
</protein>
<sequence length="778" mass="87215">MSRRPVNPARRLADGGSIPFVGSAHSKSRSSPLLSVILLAVGAVLLIGYLYSGSGKSTIEKEALSKVEGVVSCTLEVQRALPVLKKAYGDSMLKVLHVGPETCSVVSKLLKEEDTEAWGVEPYDLDDADANCRSLVRKGIVRVADIKFPLPYRAKSFSLVIVSDAVDYLSPKYLNRTLPELARVSVDGVVIFAGYPGQHRAKVSELSKFGRPAKLRSSTWWIRYFLQNSLEENEVAAKKFDQASVKRSYKPACQVYAKIVKTTSTIACLLQSVMLRPFFLLIFLLNLAASALTAVEYTKNDFPPGFIFGSGTSAYQVEGAANEDGRTPSIWDTFAHAGNVLGNGDIACDEYHKYKEDVKLMADTGLDAYRLSISWSRLIPNGRGPVNPKGLQYYNNLINELINYGIQPHVTLHHFDLPQALEDEYGGWINRMIVKDFTAYADVCFREFGDRVSYWTTVNEPNGFAMVGYDFGIAPPKRCSSSFNNCSRGNSSTEPYMAVHHLLLAHASVARLYKKNYQEDAIATQRYFDFLIGWVANPLVYGDYPKIMKQNAGSRLPAFTDHESQQIKGSADFIGVINYYTVYIKDNPSSLKQKHRDWSADTATKFFFKQDTAASSNEPLSLQIVLEYFKQVYGNPPIYIHENGSLSLSLSIYLSIYLLMLLTTDYSLATPRNSSLEDISRVEYLHAYIGIVLDTVRNGSNTKGYFVWSFLDVFELLDGYKSSYGLYYVDRDDPDLKRYPKLSAHWYSQFLKGRSVRSDEVFSLEKNISSLSYDLDSQ</sequence>
<evidence type="ECO:0000256" key="2">
    <source>
        <dbReference type="ARBA" id="ARBA00022801"/>
    </source>
</evidence>
<organism evidence="4 5">
    <name type="scientific">Citrus x changshan-huyou</name>
    <dbReference type="NCBI Taxonomy" id="2935761"/>
    <lineage>
        <taxon>Eukaryota</taxon>
        <taxon>Viridiplantae</taxon>
        <taxon>Streptophyta</taxon>
        <taxon>Embryophyta</taxon>
        <taxon>Tracheophyta</taxon>
        <taxon>Spermatophyta</taxon>
        <taxon>Magnoliopsida</taxon>
        <taxon>eudicotyledons</taxon>
        <taxon>Gunneridae</taxon>
        <taxon>Pentapetalae</taxon>
        <taxon>rosids</taxon>
        <taxon>malvids</taxon>
        <taxon>Sapindales</taxon>
        <taxon>Rutaceae</taxon>
        <taxon>Aurantioideae</taxon>
        <taxon>Citrus</taxon>
    </lineage>
</organism>
<gene>
    <name evidence="4" type="ORF">WN944_028556</name>
</gene>
<dbReference type="SUPFAM" id="SSF51445">
    <property type="entry name" value="(Trans)glycosidases"/>
    <property type="match status" value="1"/>
</dbReference>
<dbReference type="InterPro" id="IPR033132">
    <property type="entry name" value="GH_1_N_CS"/>
</dbReference>
<dbReference type="PANTHER" id="PTHR10353:SF29">
    <property type="entry name" value="BETA-GLUCOSIDASE 11"/>
    <property type="match status" value="1"/>
</dbReference>
<name>A0AAP0QAX8_9ROSI</name>
<dbReference type="InterPro" id="IPR017853">
    <property type="entry name" value="GH"/>
</dbReference>
<accession>A0AAP0QAX8</accession>
<reference evidence="4 5" key="1">
    <citation type="submission" date="2024-05" db="EMBL/GenBank/DDBJ databases">
        <title>Haplotype-resolved chromosome-level genome assembly of Huyou (Citrus changshanensis).</title>
        <authorList>
            <person name="Miao C."/>
            <person name="Chen W."/>
            <person name="Wu Y."/>
            <person name="Wang L."/>
            <person name="Zhao S."/>
            <person name="Grierson D."/>
            <person name="Xu C."/>
            <person name="Chen K."/>
        </authorList>
    </citation>
    <scope>NUCLEOTIDE SEQUENCE [LARGE SCALE GENOMIC DNA]</scope>
    <source>
        <strain evidence="4">01-14</strain>
        <tissue evidence="4">Leaf</tissue>
    </source>
</reference>
<keyword evidence="3" id="KW-0812">Transmembrane</keyword>
<dbReference type="PROSITE" id="PS00653">
    <property type="entry name" value="GLYCOSYL_HYDROL_F1_2"/>
    <property type="match status" value="1"/>
</dbReference>
<dbReference type="Gene3D" id="3.20.20.80">
    <property type="entry name" value="Glycosidases"/>
    <property type="match status" value="1"/>
</dbReference>
<dbReference type="PANTHER" id="PTHR10353">
    <property type="entry name" value="GLYCOSYL HYDROLASE"/>
    <property type="match status" value="1"/>
</dbReference>
<dbReference type="Pfam" id="PF00232">
    <property type="entry name" value="Glyco_hydro_1"/>
    <property type="match status" value="1"/>
</dbReference>
<feature type="transmembrane region" description="Helical" evidence="3">
    <location>
        <begin position="33"/>
        <end position="51"/>
    </location>
</feature>
<dbReference type="Gene3D" id="3.40.50.150">
    <property type="entry name" value="Vaccinia Virus protein VP39"/>
    <property type="match status" value="1"/>
</dbReference>
<evidence type="ECO:0000313" key="4">
    <source>
        <dbReference type="EMBL" id="KAK9176539.1"/>
    </source>
</evidence>
<dbReference type="GO" id="GO:0008422">
    <property type="term" value="F:beta-glucosidase activity"/>
    <property type="evidence" value="ECO:0007669"/>
    <property type="project" value="TreeGrafter"/>
</dbReference>
<dbReference type="PRINTS" id="PR00131">
    <property type="entry name" value="GLHYDRLASE1"/>
</dbReference>
<comment type="caution">
    <text evidence="4">The sequence shown here is derived from an EMBL/GenBank/DDBJ whole genome shotgun (WGS) entry which is preliminary data.</text>
</comment>
<dbReference type="EMBL" id="JBCGBO010000025">
    <property type="protein sequence ID" value="KAK9176539.1"/>
    <property type="molecule type" value="Genomic_DNA"/>
</dbReference>
<dbReference type="InterPro" id="IPR029063">
    <property type="entry name" value="SAM-dependent_MTases_sf"/>
</dbReference>
<evidence type="ECO:0000313" key="5">
    <source>
        <dbReference type="Proteomes" id="UP001428341"/>
    </source>
</evidence>
<keyword evidence="2" id="KW-0378">Hydrolase</keyword>
<dbReference type="Proteomes" id="UP001428341">
    <property type="component" value="Unassembled WGS sequence"/>
</dbReference>
<dbReference type="FunFam" id="3.20.20.80:FF:000266">
    <property type="entry name" value="Lactase-like a"/>
    <property type="match status" value="1"/>
</dbReference>
<keyword evidence="3" id="KW-1133">Transmembrane helix</keyword>
<proteinExistence type="inferred from homology"/>
<dbReference type="InterPro" id="IPR001360">
    <property type="entry name" value="Glyco_hydro_1"/>
</dbReference>
<keyword evidence="3" id="KW-0472">Membrane</keyword>
<evidence type="ECO:0000256" key="3">
    <source>
        <dbReference type="SAM" id="Phobius"/>
    </source>
</evidence>